<dbReference type="AlphaFoldDB" id="A0A4Z0GT33"/>
<organism evidence="1 2">
    <name type="scientific">Sporolactobacillus shoreae</name>
    <dbReference type="NCBI Taxonomy" id="1465501"/>
    <lineage>
        <taxon>Bacteria</taxon>
        <taxon>Bacillati</taxon>
        <taxon>Bacillota</taxon>
        <taxon>Bacilli</taxon>
        <taxon>Bacillales</taxon>
        <taxon>Sporolactobacillaceae</taxon>
        <taxon>Sporolactobacillus</taxon>
    </lineage>
</organism>
<protein>
    <submittedName>
        <fullName evidence="1">Uncharacterized protein</fullName>
    </submittedName>
</protein>
<dbReference type="EMBL" id="SRJD01000003">
    <property type="protein sequence ID" value="TGA99436.1"/>
    <property type="molecule type" value="Genomic_DNA"/>
</dbReference>
<dbReference type="OrthoDB" id="2989859at2"/>
<evidence type="ECO:0000313" key="2">
    <source>
        <dbReference type="Proteomes" id="UP000298347"/>
    </source>
</evidence>
<dbReference type="Proteomes" id="UP000298347">
    <property type="component" value="Unassembled WGS sequence"/>
</dbReference>
<dbReference type="RefSeq" id="WP_135347459.1">
    <property type="nucleotide sequence ID" value="NZ_SRJD01000003.1"/>
</dbReference>
<sequence length="140" mass="15920">MEVLKIRPEPTRSVKVPLLTELDEGSIPSDSSADTHYYPYTIKDGEHVFPRTFAFETCGANIIDFIGAAHFSLWIIEQRRLFLNGDRVIVQMEDGRIFAGKAKILTYSSLIIRNNEGINCEVVDFSKVRFLGRLVREINA</sequence>
<comment type="caution">
    <text evidence="1">The sequence shown here is derived from an EMBL/GenBank/DDBJ whole genome shotgun (WGS) entry which is preliminary data.</text>
</comment>
<reference evidence="1 2" key="1">
    <citation type="journal article" date="2015" name="Int. J. Syst. Evol. Microbiol.">
        <title>Sporolactobacillus shoreae sp. nov. and Sporolactobacillus spathodeae sp. nov., two spore-forming lactic acid bacteria isolated from tree barks in Thailand.</title>
        <authorList>
            <person name="Thamacharoensuk T."/>
            <person name="Kitahara M."/>
            <person name="Ohkuma M."/>
            <person name="Thongchul N."/>
            <person name="Tanasupawat S."/>
        </authorList>
    </citation>
    <scope>NUCLEOTIDE SEQUENCE [LARGE SCALE GENOMIC DNA]</scope>
    <source>
        <strain evidence="1 2">BK92</strain>
    </source>
</reference>
<proteinExistence type="predicted"/>
<name>A0A4Z0GT33_9BACL</name>
<accession>A0A4Z0GT33</accession>
<evidence type="ECO:0000313" key="1">
    <source>
        <dbReference type="EMBL" id="TGA99436.1"/>
    </source>
</evidence>
<gene>
    <name evidence="1" type="ORF">E4665_03665</name>
</gene>
<keyword evidence="2" id="KW-1185">Reference proteome</keyword>